<dbReference type="OMA" id="NMSIVID"/>
<dbReference type="RefSeq" id="XP_007769252.1">
    <property type="nucleotide sequence ID" value="XM_007771062.1"/>
</dbReference>
<keyword evidence="4" id="KW-1185">Reference proteome</keyword>
<dbReference type="KEGG" id="cput:CONPUDRAFT_124979"/>
<feature type="non-terminal residue" evidence="3">
    <location>
        <position position="201"/>
    </location>
</feature>
<dbReference type="InterPro" id="IPR027417">
    <property type="entry name" value="P-loop_NTPase"/>
</dbReference>
<dbReference type="PANTHER" id="PTHR10039:SF16">
    <property type="entry name" value="GPI INOSITOL-DEACYLASE"/>
    <property type="match status" value="1"/>
</dbReference>
<evidence type="ECO:0000256" key="1">
    <source>
        <dbReference type="ARBA" id="ARBA00022737"/>
    </source>
</evidence>
<name>A0A5M3MM43_CONPW</name>
<dbReference type="AlphaFoldDB" id="A0A5M3MM43"/>
<feature type="domain" description="Nephrocystin 3-like N-terminal" evidence="2">
    <location>
        <begin position="53"/>
        <end position="198"/>
    </location>
</feature>
<dbReference type="InterPro" id="IPR056884">
    <property type="entry name" value="NPHP3-like_N"/>
</dbReference>
<dbReference type="EMBL" id="JH711579">
    <property type="protein sequence ID" value="EIW80259.1"/>
    <property type="molecule type" value="Genomic_DNA"/>
</dbReference>
<dbReference type="Pfam" id="PF24883">
    <property type="entry name" value="NPHP3_N"/>
    <property type="match status" value="1"/>
</dbReference>
<organism evidence="3 4">
    <name type="scientific">Coniophora puteana (strain RWD-64-598)</name>
    <name type="common">Brown rot fungus</name>
    <dbReference type="NCBI Taxonomy" id="741705"/>
    <lineage>
        <taxon>Eukaryota</taxon>
        <taxon>Fungi</taxon>
        <taxon>Dikarya</taxon>
        <taxon>Basidiomycota</taxon>
        <taxon>Agaricomycotina</taxon>
        <taxon>Agaricomycetes</taxon>
        <taxon>Agaricomycetidae</taxon>
        <taxon>Boletales</taxon>
        <taxon>Coniophorineae</taxon>
        <taxon>Coniophoraceae</taxon>
        <taxon>Coniophora</taxon>
    </lineage>
</organism>
<comment type="caution">
    <text evidence="3">The sequence shown here is derived from an EMBL/GenBank/DDBJ whole genome shotgun (WGS) entry which is preliminary data.</text>
</comment>
<dbReference type="GeneID" id="19199867"/>
<evidence type="ECO:0000313" key="4">
    <source>
        <dbReference type="Proteomes" id="UP000053558"/>
    </source>
</evidence>
<dbReference type="Proteomes" id="UP000053558">
    <property type="component" value="Unassembled WGS sequence"/>
</dbReference>
<dbReference type="SUPFAM" id="SSF52540">
    <property type="entry name" value="P-loop containing nucleoside triphosphate hydrolases"/>
    <property type="match status" value="1"/>
</dbReference>
<proteinExistence type="predicted"/>
<evidence type="ECO:0000259" key="2">
    <source>
        <dbReference type="Pfam" id="PF24883"/>
    </source>
</evidence>
<evidence type="ECO:0000313" key="3">
    <source>
        <dbReference type="EMBL" id="EIW80259.1"/>
    </source>
</evidence>
<protein>
    <recommendedName>
        <fullName evidence="2">Nephrocystin 3-like N-terminal domain-containing protein</fullName>
    </recommendedName>
</protein>
<dbReference type="OrthoDB" id="5967843at2759"/>
<reference evidence="4" key="1">
    <citation type="journal article" date="2012" name="Science">
        <title>The Paleozoic origin of enzymatic lignin decomposition reconstructed from 31 fungal genomes.</title>
        <authorList>
            <person name="Floudas D."/>
            <person name="Binder M."/>
            <person name="Riley R."/>
            <person name="Barry K."/>
            <person name="Blanchette R.A."/>
            <person name="Henrissat B."/>
            <person name="Martinez A.T."/>
            <person name="Otillar R."/>
            <person name="Spatafora J.W."/>
            <person name="Yadav J.S."/>
            <person name="Aerts A."/>
            <person name="Benoit I."/>
            <person name="Boyd A."/>
            <person name="Carlson A."/>
            <person name="Copeland A."/>
            <person name="Coutinho P.M."/>
            <person name="de Vries R.P."/>
            <person name="Ferreira P."/>
            <person name="Findley K."/>
            <person name="Foster B."/>
            <person name="Gaskell J."/>
            <person name="Glotzer D."/>
            <person name="Gorecki P."/>
            <person name="Heitman J."/>
            <person name="Hesse C."/>
            <person name="Hori C."/>
            <person name="Igarashi K."/>
            <person name="Jurgens J.A."/>
            <person name="Kallen N."/>
            <person name="Kersten P."/>
            <person name="Kohler A."/>
            <person name="Kuees U."/>
            <person name="Kumar T.K.A."/>
            <person name="Kuo A."/>
            <person name="LaButti K."/>
            <person name="Larrondo L.F."/>
            <person name="Lindquist E."/>
            <person name="Ling A."/>
            <person name="Lombard V."/>
            <person name="Lucas S."/>
            <person name="Lundell T."/>
            <person name="Martin R."/>
            <person name="McLaughlin D.J."/>
            <person name="Morgenstern I."/>
            <person name="Morin E."/>
            <person name="Murat C."/>
            <person name="Nagy L.G."/>
            <person name="Nolan M."/>
            <person name="Ohm R.A."/>
            <person name="Patyshakuliyeva A."/>
            <person name="Rokas A."/>
            <person name="Ruiz-Duenas F.J."/>
            <person name="Sabat G."/>
            <person name="Salamov A."/>
            <person name="Samejima M."/>
            <person name="Schmutz J."/>
            <person name="Slot J.C."/>
            <person name="St John F."/>
            <person name="Stenlid J."/>
            <person name="Sun H."/>
            <person name="Sun S."/>
            <person name="Syed K."/>
            <person name="Tsang A."/>
            <person name="Wiebenga A."/>
            <person name="Young D."/>
            <person name="Pisabarro A."/>
            <person name="Eastwood D.C."/>
            <person name="Martin F."/>
            <person name="Cullen D."/>
            <person name="Grigoriev I.V."/>
            <person name="Hibbett D.S."/>
        </authorList>
    </citation>
    <scope>NUCLEOTIDE SEQUENCE [LARGE SCALE GENOMIC DNA]</scope>
    <source>
        <strain evidence="4">RWD-64-598 SS2</strain>
    </source>
</reference>
<keyword evidence="1" id="KW-0677">Repeat</keyword>
<accession>A0A5M3MM43</accession>
<dbReference type="Gene3D" id="3.40.50.300">
    <property type="entry name" value="P-loop containing nucleotide triphosphate hydrolases"/>
    <property type="match status" value="1"/>
</dbReference>
<dbReference type="PANTHER" id="PTHR10039">
    <property type="entry name" value="AMELOGENIN"/>
    <property type="match status" value="1"/>
</dbReference>
<sequence>MNSDHALTKQAAWEKLAQTCAHGAIYDSQERQPHSKCLPGTRKDFLESLCAIVESGTRNIVWVVGDSGSGKSTVAHTFADELSQEGLLAGTFFFARNNPRRNTFDLVFLTLAYQLGLQHHVTRDIIATAISVDPSLLDPAKSHVDQLERLVVRALNSLKLQWANKNMSIVIDALEEGATTNGTSHVEPFVTLLARLTRNHN</sequence>
<gene>
    <name evidence="3" type="ORF">CONPUDRAFT_124979</name>
</gene>